<proteinExistence type="predicted"/>
<dbReference type="Proteomes" id="UP000724584">
    <property type="component" value="Unassembled WGS sequence"/>
</dbReference>
<name>A0ACB7NWT3_9PEZI</name>
<accession>A0ACB7NWT3</accession>
<protein>
    <submittedName>
        <fullName evidence="1">Uncharacterized protein</fullName>
    </submittedName>
</protein>
<evidence type="ECO:0000313" key="2">
    <source>
        <dbReference type="Proteomes" id="UP000724584"/>
    </source>
</evidence>
<gene>
    <name evidence="1" type="ORF">F5144DRAFT_595163</name>
</gene>
<evidence type="ECO:0000313" key="1">
    <source>
        <dbReference type="EMBL" id="KAH6622894.1"/>
    </source>
</evidence>
<dbReference type="EMBL" id="JAGIZQ010000006">
    <property type="protein sequence ID" value="KAH6622894.1"/>
    <property type="molecule type" value="Genomic_DNA"/>
</dbReference>
<organism evidence="1 2">
    <name type="scientific">Chaetomium tenue</name>
    <dbReference type="NCBI Taxonomy" id="1854479"/>
    <lineage>
        <taxon>Eukaryota</taxon>
        <taxon>Fungi</taxon>
        <taxon>Dikarya</taxon>
        <taxon>Ascomycota</taxon>
        <taxon>Pezizomycotina</taxon>
        <taxon>Sordariomycetes</taxon>
        <taxon>Sordariomycetidae</taxon>
        <taxon>Sordariales</taxon>
        <taxon>Chaetomiaceae</taxon>
        <taxon>Chaetomium</taxon>
    </lineage>
</organism>
<keyword evidence="2" id="KW-1185">Reference proteome</keyword>
<comment type="caution">
    <text evidence="1">The sequence shown here is derived from an EMBL/GenBank/DDBJ whole genome shotgun (WGS) entry which is preliminary data.</text>
</comment>
<sequence length="822" mass="87131">MEDTERRSAKRSRFDQTEPEPRRSRFDRRSRSPPPRKPDSGRDRDRSPLSRPRDAPADTRSPPVDPAAAAAAAAARINAQLQVRKGIQHVDVPPVRSSSVTSNNASPAPGAAPINGEVYISDGDYIKDIEVNDLRNRYLLTKGSTQKMIKEETGADVTTRGNYYPDKNMATPARKWPEEKIPINLESVPGFNLRAQVVGHGGAYVKHIQQETTCRVQIKGRGSGYMEASTGRESDEDMGPDPEKVQKAKELCEDLLANVKEQYEEFKSRPPRNYGGGGGGGGYGGRGGGDSYQGYNRDSHHQNSSHSYSNSPAPGAGASATPPASTGTPTSAADYAAQYAQYYGTADPYAAYGGYQAYVQMYQQWAAAQAGQAGQASAAPGAPGAPGASASPPPPPPSEAAPPPPPPSAAPPPPPPSGPPGATGYSASAPAPHPQLSNSNSTPLCHGASPWSPTMSHQRYPSHDAVKEPHSVSLKVLRLSRPSLVAQYPFQPPFSSPSDGPISHQPPIPASLAYSPNGANGVPTNPTPFVLSPILNLPLSFGSAYVGETFSCTLCANHDIPDDNPAALAGKTIRDVRIEAEMKTPSSATALTLPLTPPYPPTATTTTTTSTSTTTTSGINTPTSTTTETGTDLSLHQTLQKILSFDLKEEGNHVLAVTVSYYEASELSGRTRTFRKLYQFVCKPSLIVRTKPGALPPADPASGCRRWVLEAQLENCGEEGVMLEKVGLELERGLGYEDCNWESGVGGGGGAGNGGVGRMRPVLLPGETEQVCFVIEEETAGAVEEVDGRVAFGILQIGWRSEMGNRGFLSTGKLGTRFVKPR</sequence>
<reference evidence="1 2" key="1">
    <citation type="journal article" date="2021" name="Nat. Commun.">
        <title>Genetic determinants of endophytism in the Arabidopsis root mycobiome.</title>
        <authorList>
            <person name="Mesny F."/>
            <person name="Miyauchi S."/>
            <person name="Thiergart T."/>
            <person name="Pickel B."/>
            <person name="Atanasova L."/>
            <person name="Karlsson M."/>
            <person name="Huettel B."/>
            <person name="Barry K.W."/>
            <person name="Haridas S."/>
            <person name="Chen C."/>
            <person name="Bauer D."/>
            <person name="Andreopoulos W."/>
            <person name="Pangilinan J."/>
            <person name="LaButti K."/>
            <person name="Riley R."/>
            <person name="Lipzen A."/>
            <person name="Clum A."/>
            <person name="Drula E."/>
            <person name="Henrissat B."/>
            <person name="Kohler A."/>
            <person name="Grigoriev I.V."/>
            <person name="Martin F.M."/>
            <person name="Hacquard S."/>
        </authorList>
    </citation>
    <scope>NUCLEOTIDE SEQUENCE [LARGE SCALE GENOMIC DNA]</scope>
    <source>
        <strain evidence="1 2">MPI-SDFR-AT-0079</strain>
    </source>
</reference>